<name>A0AAD5U7X9_9FUNG</name>
<accession>A0AAD5U7X9</accession>
<dbReference type="SMART" id="SM00248">
    <property type="entry name" value="ANK"/>
    <property type="match status" value="4"/>
</dbReference>
<gene>
    <name evidence="4" type="ORF">HK099_007840</name>
</gene>
<comment type="caution">
    <text evidence="4">The sequence shown here is derived from an EMBL/GenBank/DDBJ whole genome shotgun (WGS) entry which is preliminary data.</text>
</comment>
<dbReference type="AlphaFoldDB" id="A0AAD5U7X9"/>
<keyword evidence="5" id="KW-1185">Reference proteome</keyword>
<organism evidence="4 5">
    <name type="scientific">Clydaea vesicula</name>
    <dbReference type="NCBI Taxonomy" id="447962"/>
    <lineage>
        <taxon>Eukaryota</taxon>
        <taxon>Fungi</taxon>
        <taxon>Fungi incertae sedis</taxon>
        <taxon>Chytridiomycota</taxon>
        <taxon>Chytridiomycota incertae sedis</taxon>
        <taxon>Chytridiomycetes</taxon>
        <taxon>Lobulomycetales</taxon>
        <taxon>Lobulomycetaceae</taxon>
        <taxon>Clydaea</taxon>
    </lineage>
</organism>
<dbReference type="InterPro" id="IPR036770">
    <property type="entry name" value="Ankyrin_rpt-contain_sf"/>
</dbReference>
<feature type="repeat" description="ANK" evidence="3">
    <location>
        <begin position="77"/>
        <end position="109"/>
    </location>
</feature>
<dbReference type="Gene3D" id="1.25.40.20">
    <property type="entry name" value="Ankyrin repeat-containing domain"/>
    <property type="match status" value="2"/>
</dbReference>
<dbReference type="EMBL" id="JADGJW010000008">
    <property type="protein sequence ID" value="KAJ3227971.1"/>
    <property type="molecule type" value="Genomic_DNA"/>
</dbReference>
<dbReference type="PANTHER" id="PTHR24198">
    <property type="entry name" value="ANKYRIN REPEAT AND PROTEIN KINASE DOMAIN-CONTAINING PROTEIN"/>
    <property type="match status" value="1"/>
</dbReference>
<proteinExistence type="predicted"/>
<evidence type="ECO:0008006" key="6">
    <source>
        <dbReference type="Google" id="ProtNLM"/>
    </source>
</evidence>
<dbReference type="Pfam" id="PF12796">
    <property type="entry name" value="Ank_2"/>
    <property type="match status" value="2"/>
</dbReference>
<evidence type="ECO:0000256" key="3">
    <source>
        <dbReference type="PROSITE-ProRule" id="PRU00023"/>
    </source>
</evidence>
<dbReference type="PANTHER" id="PTHR24198:SF165">
    <property type="entry name" value="ANKYRIN REPEAT-CONTAINING PROTEIN-RELATED"/>
    <property type="match status" value="1"/>
</dbReference>
<evidence type="ECO:0000256" key="2">
    <source>
        <dbReference type="ARBA" id="ARBA00023043"/>
    </source>
</evidence>
<evidence type="ECO:0000313" key="5">
    <source>
        <dbReference type="Proteomes" id="UP001211065"/>
    </source>
</evidence>
<dbReference type="PROSITE" id="PS50088">
    <property type="entry name" value="ANK_REPEAT"/>
    <property type="match status" value="1"/>
</dbReference>
<dbReference type="InterPro" id="IPR002110">
    <property type="entry name" value="Ankyrin_rpt"/>
</dbReference>
<sequence>MNKLPFDIWEIIVSLLDWKSTLNLKMTEKFLNVNINFSTDQILAIVRSHYVYDNNLKTKLMESINWNYFRYDKLFNKGVDLVSIAAKIGSLKILKILIRKGFDMHYNNDEPFVNACKFGHVKIVRYFVYELNFNPALLNNISIREAAIGNQLDVVRFLLQDSRVSETIRHRVNPSAGDFLSFKWAVLNQNLHMVKVLLMDFRVNPTTDKNYPIRIASQLGNENIVKTLLQDSRVNPSVRKFQSYKWAFERNNLKILDYLMSDYRVWSAVYFNNKKLANLEIKNMEKEKEIKDRKTLIF</sequence>
<evidence type="ECO:0000313" key="4">
    <source>
        <dbReference type="EMBL" id="KAJ3227971.1"/>
    </source>
</evidence>
<reference evidence="4" key="1">
    <citation type="submission" date="2020-05" db="EMBL/GenBank/DDBJ databases">
        <title>Phylogenomic resolution of chytrid fungi.</title>
        <authorList>
            <person name="Stajich J.E."/>
            <person name="Amses K."/>
            <person name="Simmons R."/>
            <person name="Seto K."/>
            <person name="Myers J."/>
            <person name="Bonds A."/>
            <person name="Quandt C.A."/>
            <person name="Barry K."/>
            <person name="Liu P."/>
            <person name="Grigoriev I."/>
            <person name="Longcore J.E."/>
            <person name="James T.Y."/>
        </authorList>
    </citation>
    <scope>NUCLEOTIDE SEQUENCE</scope>
    <source>
        <strain evidence="4">JEL0476</strain>
    </source>
</reference>
<dbReference type="SUPFAM" id="SSF48403">
    <property type="entry name" value="Ankyrin repeat"/>
    <property type="match status" value="1"/>
</dbReference>
<keyword evidence="1" id="KW-0677">Repeat</keyword>
<protein>
    <recommendedName>
        <fullName evidence="6">Ankyrin repeat protein</fullName>
    </recommendedName>
</protein>
<keyword evidence="2 3" id="KW-0040">ANK repeat</keyword>
<evidence type="ECO:0000256" key="1">
    <source>
        <dbReference type="ARBA" id="ARBA00022737"/>
    </source>
</evidence>
<dbReference type="Proteomes" id="UP001211065">
    <property type="component" value="Unassembled WGS sequence"/>
</dbReference>